<evidence type="ECO:0000313" key="2">
    <source>
        <dbReference type="EMBL" id="VAW73547.1"/>
    </source>
</evidence>
<protein>
    <submittedName>
        <fullName evidence="2">Uncharacterized protein</fullName>
    </submittedName>
</protein>
<evidence type="ECO:0000256" key="1">
    <source>
        <dbReference type="SAM" id="Phobius"/>
    </source>
</evidence>
<dbReference type="AlphaFoldDB" id="A0A3B0YD64"/>
<reference evidence="2" key="1">
    <citation type="submission" date="2018-06" db="EMBL/GenBank/DDBJ databases">
        <authorList>
            <person name="Zhirakovskaya E."/>
        </authorList>
    </citation>
    <scope>NUCLEOTIDE SEQUENCE</scope>
</reference>
<accession>A0A3B0YD64</accession>
<organism evidence="2">
    <name type="scientific">hydrothermal vent metagenome</name>
    <dbReference type="NCBI Taxonomy" id="652676"/>
    <lineage>
        <taxon>unclassified sequences</taxon>
        <taxon>metagenomes</taxon>
        <taxon>ecological metagenomes</taxon>
    </lineage>
</organism>
<name>A0A3B0YD64_9ZZZZ</name>
<proteinExistence type="predicted"/>
<feature type="transmembrane region" description="Helical" evidence="1">
    <location>
        <begin position="20"/>
        <end position="51"/>
    </location>
</feature>
<keyword evidence="1" id="KW-0472">Membrane</keyword>
<keyword evidence="1" id="KW-1133">Transmembrane helix</keyword>
<keyword evidence="1" id="KW-0812">Transmembrane</keyword>
<gene>
    <name evidence="2" type="ORF">MNBD_GAMMA15-2239</name>
</gene>
<sequence>MPSLGDFLKSVTGRKMTGFWGLVLIASVSMFVGTMDAGVWAGLVGILYATYSAANVMEKRNVD</sequence>
<dbReference type="EMBL" id="UOFN01000018">
    <property type="protein sequence ID" value="VAW73547.1"/>
    <property type="molecule type" value="Genomic_DNA"/>
</dbReference>